<feature type="compositionally biased region" description="Low complexity" evidence="2">
    <location>
        <begin position="474"/>
        <end position="490"/>
    </location>
</feature>
<name>A0ABR2UVD3_9PEZI</name>
<sequence>MSRPRKAAAARDEKNTMEAVGKRSQQLHELEMKHQKGASKSDLLVKDEDVRRLKLRILMLRDENTTLRDQISQSNDENATLSAECENLGMQLEAKIEVVRSQEKQLRKQEREFTNLKAELQLMNNANQNSSNILAEKLGLSRELAVLKPELEHLRSQIAHQQATLAEKLALERQVSTLEVELANEKKATRRAMQKRESTDRVEDDLRKQLREVEKELVAEKAQRERLEDQLAQEKRTHQLALQDQDSTREVESDLRKKLQEAQKQLRESQEDREKLGEELSAEKRQVQKVQKMQQKGSSDETDELLSRLEESEAKLAASQKEVLKVREEAQTSVDEAERRSDAFEKKFEKLKTKFRELQDQLKQCQADLQKAQKAQPSIPGEIDLKTVGRQAPKKRKGDEFSRTDFSQITIATPSADDKPRKAIKKKVIEPSLVGEKSTFSITPFLNRSKNLGIDDAEDDDEAAETSYIPQDRTAVVEVTTTAVPASAEADTSASVPEPASAISQVEEEEEVEKPKLQPKARGRPKKVLGDAPSARKNAQNLPKTALKKTSKVAQSLEKVPEEGQENVPEPVEKTQAVKFNVSAPQDTSTSSANTSKTEEPKKKKRKVLGSTKTLFDDEEEAVAPLPSKAAIKGPLGGAKKRAQLGSGSKSAFAGASFSPLKKDRRGVGASFLA</sequence>
<feature type="coiled-coil region" evidence="1">
    <location>
        <begin position="50"/>
        <end position="126"/>
    </location>
</feature>
<proteinExistence type="predicted"/>
<keyword evidence="1" id="KW-0175">Coiled coil</keyword>
<evidence type="ECO:0000256" key="1">
    <source>
        <dbReference type="SAM" id="Coils"/>
    </source>
</evidence>
<organism evidence="3 4">
    <name type="scientific">Seiridium unicorne</name>
    <dbReference type="NCBI Taxonomy" id="138068"/>
    <lineage>
        <taxon>Eukaryota</taxon>
        <taxon>Fungi</taxon>
        <taxon>Dikarya</taxon>
        <taxon>Ascomycota</taxon>
        <taxon>Pezizomycotina</taxon>
        <taxon>Sordariomycetes</taxon>
        <taxon>Xylariomycetidae</taxon>
        <taxon>Amphisphaeriales</taxon>
        <taxon>Sporocadaceae</taxon>
        <taxon>Seiridium</taxon>
    </lineage>
</organism>
<feature type="region of interest" description="Disordered" evidence="2">
    <location>
        <begin position="445"/>
        <end position="674"/>
    </location>
</feature>
<dbReference type="EMBL" id="JARVKF010000363">
    <property type="protein sequence ID" value="KAK9418640.1"/>
    <property type="molecule type" value="Genomic_DNA"/>
</dbReference>
<feature type="region of interest" description="Disordered" evidence="2">
    <location>
        <begin position="237"/>
        <end position="312"/>
    </location>
</feature>
<evidence type="ECO:0000256" key="2">
    <source>
        <dbReference type="SAM" id="MobiDB-lite"/>
    </source>
</evidence>
<dbReference type="Proteomes" id="UP001408356">
    <property type="component" value="Unassembled WGS sequence"/>
</dbReference>
<gene>
    <name evidence="3" type="ORF">SUNI508_07897</name>
</gene>
<evidence type="ECO:0000313" key="3">
    <source>
        <dbReference type="EMBL" id="KAK9418640.1"/>
    </source>
</evidence>
<feature type="compositionally biased region" description="Acidic residues" evidence="2">
    <location>
        <begin position="455"/>
        <end position="464"/>
    </location>
</feature>
<accession>A0ABR2UVD3</accession>
<feature type="region of interest" description="Disordered" evidence="2">
    <location>
        <begin position="1"/>
        <end position="38"/>
    </location>
</feature>
<comment type="caution">
    <text evidence="3">The sequence shown here is derived from an EMBL/GenBank/DDBJ whole genome shotgun (WGS) entry which is preliminary data.</text>
</comment>
<evidence type="ECO:0000313" key="4">
    <source>
        <dbReference type="Proteomes" id="UP001408356"/>
    </source>
</evidence>
<feature type="region of interest" description="Disordered" evidence="2">
    <location>
        <begin position="369"/>
        <end position="405"/>
    </location>
</feature>
<feature type="compositionally biased region" description="Low complexity" evidence="2">
    <location>
        <begin position="646"/>
        <end position="659"/>
    </location>
</feature>
<keyword evidence="4" id="KW-1185">Reference proteome</keyword>
<feature type="compositionally biased region" description="Basic and acidic residues" evidence="2">
    <location>
        <begin position="246"/>
        <end position="286"/>
    </location>
</feature>
<reference evidence="3 4" key="1">
    <citation type="journal article" date="2024" name="J. Plant Pathol.">
        <title>Sequence and assembly of the genome of Seiridium unicorne, isolate CBS 538.82, causal agent of cypress canker disease.</title>
        <authorList>
            <person name="Scali E."/>
            <person name="Rocca G.D."/>
            <person name="Danti R."/>
            <person name="Garbelotto M."/>
            <person name="Barberini S."/>
            <person name="Baroncelli R."/>
            <person name="Emiliani G."/>
        </authorList>
    </citation>
    <scope>NUCLEOTIDE SEQUENCE [LARGE SCALE GENOMIC DNA]</scope>
    <source>
        <strain evidence="3 4">BM-138-508</strain>
    </source>
</reference>
<feature type="compositionally biased region" description="Polar residues" evidence="2">
    <location>
        <begin position="583"/>
        <end position="596"/>
    </location>
</feature>
<protein>
    <submittedName>
        <fullName evidence="3">Uncharacterized protein</fullName>
    </submittedName>
</protein>
<feature type="compositionally biased region" description="Basic residues" evidence="2">
    <location>
        <begin position="517"/>
        <end position="527"/>
    </location>
</feature>